<dbReference type="CDD" id="cd07043">
    <property type="entry name" value="STAS_anti-anti-sigma_factors"/>
    <property type="match status" value="1"/>
</dbReference>
<name>A0ABU0ELX2_9PSEU</name>
<keyword evidence="3" id="KW-1185">Reference proteome</keyword>
<feature type="domain" description="STAS" evidence="1">
    <location>
        <begin position="23"/>
        <end position="120"/>
    </location>
</feature>
<dbReference type="InterPro" id="IPR002645">
    <property type="entry name" value="STAS_dom"/>
</dbReference>
<organism evidence="2 3">
    <name type="scientific">Amycolatopsis thermophila</name>
    <dbReference type="NCBI Taxonomy" id="206084"/>
    <lineage>
        <taxon>Bacteria</taxon>
        <taxon>Bacillati</taxon>
        <taxon>Actinomycetota</taxon>
        <taxon>Actinomycetes</taxon>
        <taxon>Pseudonocardiales</taxon>
        <taxon>Pseudonocardiaceae</taxon>
        <taxon>Amycolatopsis</taxon>
    </lineage>
</organism>
<evidence type="ECO:0000313" key="2">
    <source>
        <dbReference type="EMBL" id="MDQ0376073.1"/>
    </source>
</evidence>
<sequence length="120" mass="12302">MSTFEPSDPVAHVDVDVEHLPGGATLVRVTGDLDHLTAPAFEAVALPAARQCSGRLVIDLSQVGFLASAGIAVVLAAGVAAPGRVHVVAGSGFTRRPLEITGAEEVVHLWTTRDEALGDG</sequence>
<gene>
    <name evidence="2" type="ORF">FB470_000067</name>
</gene>
<evidence type="ECO:0000259" key="1">
    <source>
        <dbReference type="PROSITE" id="PS50801"/>
    </source>
</evidence>
<proteinExistence type="predicted"/>
<dbReference type="SUPFAM" id="SSF52091">
    <property type="entry name" value="SpoIIaa-like"/>
    <property type="match status" value="1"/>
</dbReference>
<dbReference type="EMBL" id="JAUSUT010000001">
    <property type="protein sequence ID" value="MDQ0376073.1"/>
    <property type="molecule type" value="Genomic_DNA"/>
</dbReference>
<dbReference type="PROSITE" id="PS50801">
    <property type="entry name" value="STAS"/>
    <property type="match status" value="1"/>
</dbReference>
<dbReference type="InterPro" id="IPR036513">
    <property type="entry name" value="STAS_dom_sf"/>
</dbReference>
<dbReference type="Gene3D" id="3.30.750.24">
    <property type="entry name" value="STAS domain"/>
    <property type="match status" value="1"/>
</dbReference>
<dbReference type="Proteomes" id="UP001229651">
    <property type="component" value="Unassembled WGS sequence"/>
</dbReference>
<reference evidence="2 3" key="1">
    <citation type="submission" date="2023-07" db="EMBL/GenBank/DDBJ databases">
        <title>Sequencing the genomes of 1000 actinobacteria strains.</title>
        <authorList>
            <person name="Klenk H.-P."/>
        </authorList>
    </citation>
    <scope>NUCLEOTIDE SEQUENCE [LARGE SCALE GENOMIC DNA]</scope>
    <source>
        <strain evidence="2 3">DSM 45805</strain>
    </source>
</reference>
<dbReference type="RefSeq" id="WP_306987748.1">
    <property type="nucleotide sequence ID" value="NZ_JAUSUT010000001.1"/>
</dbReference>
<comment type="caution">
    <text evidence="2">The sequence shown here is derived from an EMBL/GenBank/DDBJ whole genome shotgun (WGS) entry which is preliminary data.</text>
</comment>
<protein>
    <submittedName>
        <fullName evidence="2">Anti-anti-sigma factor</fullName>
    </submittedName>
</protein>
<dbReference type="Pfam" id="PF01740">
    <property type="entry name" value="STAS"/>
    <property type="match status" value="1"/>
</dbReference>
<evidence type="ECO:0000313" key="3">
    <source>
        <dbReference type="Proteomes" id="UP001229651"/>
    </source>
</evidence>
<accession>A0ABU0ELX2</accession>